<evidence type="ECO:0000256" key="3">
    <source>
        <dbReference type="SAM" id="Coils"/>
    </source>
</evidence>
<comment type="similarity">
    <text evidence="1">Belongs to the CCDC149 family.</text>
</comment>
<dbReference type="STRING" id="7234.B4G3T5"/>
<dbReference type="PANTHER" id="PTHR21682:SF2">
    <property type="entry name" value="COILED-COIL DOMAIN-CONTAINING PROTEIN 149"/>
    <property type="match status" value="1"/>
</dbReference>
<dbReference type="OMA" id="ERSNFIC"/>
<feature type="coiled-coil region" evidence="3">
    <location>
        <begin position="270"/>
        <end position="304"/>
    </location>
</feature>
<accession>B4G3T5</accession>
<sequence length="681" mass="75871">MSEHKQKKTTSTKSKTDFGRQVDSMQDVLQRVEMYGNKLSDQIHNIKRLVRTNQNVVAQLRANEKTLKSLIEERRRPDQSAIKPSIKPNGAVKAVHNGNGACEQGPGKQLLKTKSRGGRDAPAPASLYSLDVDLVRHQKLIERDCLDLYCQCQTLAKPMETFSMDLDLDLDVASASGGAVSQYELSYGDHMDTYNVETSAVHRKLQSKVEALRILRLELEQFRVERDQYKLMAETLQLRYSALKHNSELVTVGGNGCGPLSQNSSLAALLHETREQNLKLNTEVEGLKQRLNEIQGDMELLRETEASNKARVQAMASENAARNKEELQWRRERANFICHLENLKKKNAQLAFDFKAIIDEKEELITERDAYKCKAHRLNHELFVALRAKKTHPKLLDIDGVLLENKYLHERVKIQEGELDLTKQSISKYKSMLDAKRKKGIVKLGGGTSANDETILSPRQVKTILESGIDLPQKTETIHDLKSLCLALLDNLNDKNLALTHQKKTNKILAGKMTDLEQRWQQLLAGDADSADADQEDDDDYGYAPSQLLLNGYCAAMVDDIDISSIPSSAPDNAGGTLTPEPEEHNKHKPSDCNGIETLQHSDDGMSSLSAESVDSSVYEVDVQREDFHKSSSATTDSGNCGFGTRSNGTPRISSAVARERMEDLKDLPPHLGHLGAEGAA</sequence>
<dbReference type="AlphaFoldDB" id="B4G3T5"/>
<reference evidence="5 6" key="1">
    <citation type="journal article" date="2007" name="Nature">
        <title>Evolution of genes and genomes on the Drosophila phylogeny.</title>
        <authorList>
            <consortium name="Drosophila 12 Genomes Consortium"/>
            <person name="Clark A.G."/>
            <person name="Eisen M.B."/>
            <person name="Smith D.R."/>
            <person name="Bergman C.M."/>
            <person name="Oliver B."/>
            <person name="Markow T.A."/>
            <person name="Kaufman T.C."/>
            <person name="Kellis M."/>
            <person name="Gelbart W."/>
            <person name="Iyer V.N."/>
            <person name="Pollard D.A."/>
            <person name="Sackton T.B."/>
            <person name="Larracuente A.M."/>
            <person name="Singh N.D."/>
            <person name="Abad J.P."/>
            <person name="Abt D.N."/>
            <person name="Adryan B."/>
            <person name="Aguade M."/>
            <person name="Akashi H."/>
            <person name="Anderson W.W."/>
            <person name="Aquadro C.F."/>
            <person name="Ardell D.H."/>
            <person name="Arguello R."/>
            <person name="Artieri C.G."/>
            <person name="Barbash D.A."/>
            <person name="Barker D."/>
            <person name="Barsanti P."/>
            <person name="Batterham P."/>
            <person name="Batzoglou S."/>
            <person name="Begun D."/>
            <person name="Bhutkar A."/>
            <person name="Blanco E."/>
            <person name="Bosak S.A."/>
            <person name="Bradley R.K."/>
            <person name="Brand A.D."/>
            <person name="Brent M.R."/>
            <person name="Brooks A.N."/>
            <person name="Brown R.H."/>
            <person name="Butlin R.K."/>
            <person name="Caggese C."/>
            <person name="Calvi B.R."/>
            <person name="Bernardo de Carvalho A."/>
            <person name="Caspi A."/>
            <person name="Castrezana S."/>
            <person name="Celniker S.E."/>
            <person name="Chang J.L."/>
            <person name="Chapple C."/>
            <person name="Chatterji S."/>
            <person name="Chinwalla A."/>
            <person name="Civetta A."/>
            <person name="Clifton S.W."/>
            <person name="Comeron J.M."/>
            <person name="Costello J.C."/>
            <person name="Coyne J.A."/>
            <person name="Daub J."/>
            <person name="David R.G."/>
            <person name="Delcher A.L."/>
            <person name="Delehaunty K."/>
            <person name="Do C.B."/>
            <person name="Ebling H."/>
            <person name="Edwards K."/>
            <person name="Eickbush T."/>
            <person name="Evans J.D."/>
            <person name="Filipski A."/>
            <person name="Findeiss S."/>
            <person name="Freyhult E."/>
            <person name="Fulton L."/>
            <person name="Fulton R."/>
            <person name="Garcia A.C."/>
            <person name="Gardiner A."/>
            <person name="Garfield D.A."/>
            <person name="Garvin B.E."/>
            <person name="Gibson G."/>
            <person name="Gilbert D."/>
            <person name="Gnerre S."/>
            <person name="Godfrey J."/>
            <person name="Good R."/>
            <person name="Gotea V."/>
            <person name="Gravely B."/>
            <person name="Greenberg A.J."/>
            <person name="Griffiths-Jones S."/>
            <person name="Gross S."/>
            <person name="Guigo R."/>
            <person name="Gustafson E.A."/>
            <person name="Haerty W."/>
            <person name="Hahn M.W."/>
            <person name="Halligan D.L."/>
            <person name="Halpern A.L."/>
            <person name="Halter G.M."/>
            <person name="Han M.V."/>
            <person name="Heger A."/>
            <person name="Hillier L."/>
            <person name="Hinrichs A.S."/>
            <person name="Holmes I."/>
            <person name="Hoskins R.A."/>
            <person name="Hubisz M.J."/>
            <person name="Hultmark D."/>
            <person name="Huntley M.A."/>
            <person name="Jaffe D.B."/>
            <person name="Jagadeeshan S."/>
            <person name="Jeck W.R."/>
            <person name="Johnson J."/>
            <person name="Jones C.D."/>
            <person name="Jordan W.C."/>
            <person name="Karpen G.H."/>
            <person name="Kataoka E."/>
            <person name="Keightley P.D."/>
            <person name="Kheradpour P."/>
            <person name="Kirkness E.F."/>
            <person name="Koerich L.B."/>
            <person name="Kristiansen K."/>
            <person name="Kudrna D."/>
            <person name="Kulathinal R.J."/>
            <person name="Kumar S."/>
            <person name="Kwok R."/>
            <person name="Lander E."/>
            <person name="Langley C.H."/>
            <person name="Lapoint R."/>
            <person name="Lazzaro B.P."/>
            <person name="Lee S.J."/>
            <person name="Levesque L."/>
            <person name="Li R."/>
            <person name="Lin C.F."/>
            <person name="Lin M.F."/>
            <person name="Lindblad-Toh K."/>
            <person name="Llopart A."/>
            <person name="Long M."/>
            <person name="Low L."/>
            <person name="Lozovsky E."/>
            <person name="Lu J."/>
            <person name="Luo M."/>
            <person name="Machado C.A."/>
            <person name="Makalowski W."/>
            <person name="Marzo M."/>
            <person name="Matsuda M."/>
            <person name="Matzkin L."/>
            <person name="McAllister B."/>
            <person name="McBride C.S."/>
            <person name="McKernan B."/>
            <person name="McKernan K."/>
            <person name="Mendez-Lago M."/>
            <person name="Minx P."/>
            <person name="Mollenhauer M.U."/>
            <person name="Montooth K."/>
            <person name="Mount S.M."/>
            <person name="Mu X."/>
            <person name="Myers E."/>
            <person name="Negre B."/>
            <person name="Newfeld S."/>
            <person name="Nielsen R."/>
            <person name="Noor M.A."/>
            <person name="O'Grady P."/>
            <person name="Pachter L."/>
            <person name="Papaceit M."/>
            <person name="Parisi M.J."/>
            <person name="Parisi M."/>
            <person name="Parts L."/>
            <person name="Pedersen J.S."/>
            <person name="Pesole G."/>
            <person name="Phillippy A.M."/>
            <person name="Ponting C.P."/>
            <person name="Pop M."/>
            <person name="Porcelli D."/>
            <person name="Powell J.R."/>
            <person name="Prohaska S."/>
            <person name="Pruitt K."/>
            <person name="Puig M."/>
            <person name="Quesneville H."/>
            <person name="Ram K.R."/>
            <person name="Rand D."/>
            <person name="Rasmussen M.D."/>
            <person name="Reed L.K."/>
            <person name="Reenan R."/>
            <person name="Reily A."/>
            <person name="Remington K.A."/>
            <person name="Rieger T.T."/>
            <person name="Ritchie M.G."/>
            <person name="Robin C."/>
            <person name="Rogers Y.H."/>
            <person name="Rohde C."/>
            <person name="Rozas J."/>
            <person name="Rubenfield M.J."/>
            <person name="Ruiz A."/>
            <person name="Russo S."/>
            <person name="Salzberg S.L."/>
            <person name="Sanchez-Gracia A."/>
            <person name="Saranga D.J."/>
            <person name="Sato H."/>
            <person name="Schaeffer S.W."/>
            <person name="Schatz M.C."/>
            <person name="Schlenke T."/>
            <person name="Schwartz R."/>
            <person name="Segarra C."/>
            <person name="Singh R.S."/>
            <person name="Sirot L."/>
            <person name="Sirota M."/>
            <person name="Sisneros N.B."/>
            <person name="Smith C.D."/>
            <person name="Smith T.F."/>
            <person name="Spieth J."/>
            <person name="Stage D.E."/>
            <person name="Stark A."/>
            <person name="Stephan W."/>
            <person name="Strausberg R.L."/>
            <person name="Strempel S."/>
            <person name="Sturgill D."/>
            <person name="Sutton G."/>
            <person name="Sutton G.G."/>
            <person name="Tao W."/>
            <person name="Teichmann S."/>
            <person name="Tobari Y.N."/>
            <person name="Tomimura Y."/>
            <person name="Tsolas J.M."/>
            <person name="Valente V.L."/>
            <person name="Venter E."/>
            <person name="Venter J.C."/>
            <person name="Vicario S."/>
            <person name="Vieira F.G."/>
            <person name="Vilella A.J."/>
            <person name="Villasante A."/>
            <person name="Walenz B."/>
            <person name="Wang J."/>
            <person name="Wasserman M."/>
            <person name="Watts T."/>
            <person name="Wilson D."/>
            <person name="Wilson R.K."/>
            <person name="Wing R.A."/>
            <person name="Wolfner M.F."/>
            <person name="Wong A."/>
            <person name="Wong G.K."/>
            <person name="Wu C.I."/>
            <person name="Wu G."/>
            <person name="Yamamoto D."/>
            <person name="Yang H.P."/>
            <person name="Yang S.P."/>
            <person name="Yorke J.A."/>
            <person name="Yoshida K."/>
            <person name="Zdobnov E."/>
            <person name="Zhang P."/>
            <person name="Zhang Y."/>
            <person name="Zimin A.V."/>
            <person name="Baldwin J."/>
            <person name="Abdouelleil A."/>
            <person name="Abdulkadir J."/>
            <person name="Abebe A."/>
            <person name="Abera B."/>
            <person name="Abreu J."/>
            <person name="Acer S.C."/>
            <person name="Aftuck L."/>
            <person name="Alexander A."/>
            <person name="An P."/>
            <person name="Anderson E."/>
            <person name="Anderson S."/>
            <person name="Arachi H."/>
            <person name="Azer M."/>
            <person name="Bachantsang P."/>
            <person name="Barry A."/>
            <person name="Bayul T."/>
            <person name="Berlin A."/>
            <person name="Bessette D."/>
            <person name="Bloom T."/>
            <person name="Blye J."/>
            <person name="Boguslavskiy L."/>
            <person name="Bonnet C."/>
            <person name="Boukhgalter B."/>
            <person name="Bourzgui I."/>
            <person name="Brown A."/>
            <person name="Cahill P."/>
            <person name="Channer S."/>
            <person name="Cheshatsang Y."/>
            <person name="Chuda L."/>
            <person name="Citroen M."/>
            <person name="Collymore A."/>
            <person name="Cooke P."/>
            <person name="Costello M."/>
            <person name="D'Aco K."/>
            <person name="Daza R."/>
            <person name="De Haan G."/>
            <person name="DeGray S."/>
            <person name="DeMaso C."/>
            <person name="Dhargay N."/>
            <person name="Dooley K."/>
            <person name="Dooley E."/>
            <person name="Doricent M."/>
            <person name="Dorje P."/>
            <person name="Dorjee K."/>
            <person name="Dupes A."/>
            <person name="Elong R."/>
            <person name="Falk J."/>
            <person name="Farina A."/>
            <person name="Faro S."/>
            <person name="Ferguson D."/>
            <person name="Fisher S."/>
            <person name="Foley C.D."/>
            <person name="Franke A."/>
            <person name="Friedrich D."/>
            <person name="Gadbois L."/>
            <person name="Gearin G."/>
            <person name="Gearin C.R."/>
            <person name="Giannoukos G."/>
            <person name="Goode T."/>
            <person name="Graham J."/>
            <person name="Grandbois E."/>
            <person name="Grewal S."/>
            <person name="Gyaltsen K."/>
            <person name="Hafez N."/>
            <person name="Hagos B."/>
            <person name="Hall J."/>
            <person name="Henson C."/>
            <person name="Hollinger A."/>
            <person name="Honan T."/>
            <person name="Huard M.D."/>
            <person name="Hughes L."/>
            <person name="Hurhula B."/>
            <person name="Husby M.E."/>
            <person name="Kamat A."/>
            <person name="Kanga B."/>
            <person name="Kashin S."/>
            <person name="Khazanovich D."/>
            <person name="Kisner P."/>
            <person name="Lance K."/>
            <person name="Lara M."/>
            <person name="Lee W."/>
            <person name="Lennon N."/>
            <person name="Letendre F."/>
            <person name="LeVine R."/>
            <person name="Lipovsky A."/>
            <person name="Liu X."/>
            <person name="Liu J."/>
            <person name="Liu S."/>
            <person name="Lokyitsang T."/>
            <person name="Lokyitsang Y."/>
            <person name="Lubonja R."/>
            <person name="Lui A."/>
            <person name="MacDonald P."/>
            <person name="Magnisalis V."/>
            <person name="Maru K."/>
            <person name="Matthews C."/>
            <person name="McCusker W."/>
            <person name="McDonough S."/>
            <person name="Mehta T."/>
            <person name="Meldrim J."/>
            <person name="Meneus L."/>
            <person name="Mihai O."/>
            <person name="Mihalev A."/>
            <person name="Mihova T."/>
            <person name="Mittelman R."/>
            <person name="Mlenga V."/>
            <person name="Montmayeur A."/>
            <person name="Mulrain L."/>
            <person name="Navidi A."/>
            <person name="Naylor J."/>
            <person name="Negash T."/>
            <person name="Nguyen T."/>
            <person name="Nguyen N."/>
            <person name="Nicol R."/>
            <person name="Norbu C."/>
            <person name="Norbu N."/>
            <person name="Novod N."/>
            <person name="O'Neill B."/>
            <person name="Osman S."/>
            <person name="Markiewicz E."/>
            <person name="Oyono O.L."/>
            <person name="Patti C."/>
            <person name="Phunkhang P."/>
            <person name="Pierre F."/>
            <person name="Priest M."/>
            <person name="Raghuraman S."/>
            <person name="Rege F."/>
            <person name="Reyes R."/>
            <person name="Rise C."/>
            <person name="Rogov P."/>
            <person name="Ross K."/>
            <person name="Ryan E."/>
            <person name="Settipalli S."/>
            <person name="Shea T."/>
            <person name="Sherpa N."/>
            <person name="Shi L."/>
            <person name="Shih D."/>
            <person name="Sparrow T."/>
            <person name="Spaulding J."/>
            <person name="Stalker J."/>
            <person name="Stange-Thomann N."/>
            <person name="Stavropoulos S."/>
            <person name="Stone C."/>
            <person name="Strader C."/>
            <person name="Tesfaye S."/>
            <person name="Thomson T."/>
            <person name="Thoulutsang Y."/>
            <person name="Thoulutsang D."/>
            <person name="Topham K."/>
            <person name="Topping I."/>
            <person name="Tsamla T."/>
            <person name="Vassiliev H."/>
            <person name="Vo A."/>
            <person name="Wangchuk T."/>
            <person name="Wangdi T."/>
            <person name="Weiand M."/>
            <person name="Wilkinson J."/>
            <person name="Wilson A."/>
            <person name="Yadav S."/>
            <person name="Young G."/>
            <person name="Yu Q."/>
            <person name="Zembek L."/>
            <person name="Zhong D."/>
            <person name="Zimmer A."/>
            <person name="Zwirko Z."/>
            <person name="Jaffe D.B."/>
            <person name="Alvarez P."/>
            <person name="Brockman W."/>
            <person name="Butler J."/>
            <person name="Chin C."/>
            <person name="Gnerre S."/>
            <person name="Grabherr M."/>
            <person name="Kleber M."/>
            <person name="Mauceli E."/>
            <person name="MacCallum I."/>
        </authorList>
    </citation>
    <scope>NUCLEOTIDE SEQUENCE [LARGE SCALE GENOMIC DNA]</scope>
    <source>
        <strain evidence="6">MSH-3 / Tucson 14011-0111.49</strain>
    </source>
</reference>
<dbReference type="PhylomeDB" id="B4G3T5"/>
<protein>
    <submittedName>
        <fullName evidence="5">GL23062</fullName>
    </submittedName>
</protein>
<dbReference type="EMBL" id="CH479179">
    <property type="protein sequence ID" value="EDW25040.1"/>
    <property type="molecule type" value="Genomic_DNA"/>
</dbReference>
<dbReference type="OrthoDB" id="5917629at2759"/>
<feature type="region of interest" description="Disordered" evidence="4">
    <location>
        <begin position="566"/>
        <end position="681"/>
    </location>
</feature>
<evidence type="ECO:0000313" key="6">
    <source>
        <dbReference type="Proteomes" id="UP000008744"/>
    </source>
</evidence>
<feature type="compositionally biased region" description="Basic and acidic residues" evidence="4">
    <location>
        <begin position="658"/>
        <end position="669"/>
    </location>
</feature>
<feature type="coiled-coil region" evidence="3">
    <location>
        <begin position="212"/>
        <end position="239"/>
    </location>
</feature>
<evidence type="ECO:0000256" key="4">
    <source>
        <dbReference type="SAM" id="MobiDB-lite"/>
    </source>
</evidence>
<evidence type="ECO:0000256" key="2">
    <source>
        <dbReference type="ARBA" id="ARBA00023054"/>
    </source>
</evidence>
<feature type="compositionally biased region" description="Basic and acidic residues" evidence="4">
    <location>
        <begin position="582"/>
        <end position="591"/>
    </location>
</feature>
<dbReference type="InterPro" id="IPR019179">
    <property type="entry name" value="CC149"/>
</dbReference>
<feature type="compositionally biased region" description="Low complexity" evidence="4">
    <location>
        <begin position="607"/>
        <end position="621"/>
    </location>
</feature>
<name>B4G3T5_DROPE</name>
<dbReference type="eggNOG" id="KOG4687">
    <property type="taxonomic scope" value="Eukaryota"/>
</dbReference>
<proteinExistence type="inferred from homology"/>
<dbReference type="Proteomes" id="UP000008744">
    <property type="component" value="Unassembled WGS sequence"/>
</dbReference>
<keyword evidence="6" id="KW-1185">Reference proteome</keyword>
<evidence type="ECO:0000256" key="1">
    <source>
        <dbReference type="ARBA" id="ARBA00005872"/>
    </source>
</evidence>
<evidence type="ECO:0000313" key="5">
    <source>
        <dbReference type="EMBL" id="EDW25040.1"/>
    </source>
</evidence>
<dbReference type="PANTHER" id="PTHR21682">
    <property type="entry name" value="COILED-COIL DOMAIN-CONTAINING PROTEIN 149"/>
    <property type="match status" value="1"/>
</dbReference>
<dbReference type="HOGENOM" id="CLU_016190_1_0_1"/>
<keyword evidence="2 3" id="KW-0175">Coiled coil</keyword>
<feature type="region of interest" description="Disordered" evidence="4">
    <location>
        <begin position="72"/>
        <end position="122"/>
    </location>
</feature>
<gene>
    <name evidence="5" type="primary">Dper\GL23062</name>
    <name evidence="5" type="ORF">Dper_GL23062</name>
</gene>
<organism evidence="6">
    <name type="scientific">Drosophila persimilis</name>
    <name type="common">Fruit fly</name>
    <dbReference type="NCBI Taxonomy" id="7234"/>
    <lineage>
        <taxon>Eukaryota</taxon>
        <taxon>Metazoa</taxon>
        <taxon>Ecdysozoa</taxon>
        <taxon>Arthropoda</taxon>
        <taxon>Hexapoda</taxon>
        <taxon>Insecta</taxon>
        <taxon>Pterygota</taxon>
        <taxon>Neoptera</taxon>
        <taxon>Endopterygota</taxon>
        <taxon>Diptera</taxon>
        <taxon>Brachycera</taxon>
        <taxon>Muscomorpha</taxon>
        <taxon>Ephydroidea</taxon>
        <taxon>Drosophilidae</taxon>
        <taxon>Drosophila</taxon>
        <taxon>Sophophora</taxon>
    </lineage>
</organism>
<dbReference type="Pfam" id="PF09789">
    <property type="entry name" value="CC149"/>
    <property type="match status" value="1"/>
</dbReference>
<feature type="compositionally biased region" description="Polar residues" evidence="4">
    <location>
        <begin position="631"/>
        <end position="653"/>
    </location>
</feature>
<dbReference type="SMR" id="B4G3T5"/>